<feature type="transmembrane region" description="Helical" evidence="1">
    <location>
        <begin position="82"/>
        <end position="103"/>
    </location>
</feature>
<keyword evidence="1" id="KW-0812">Transmembrane</keyword>
<feature type="transmembrane region" description="Helical" evidence="1">
    <location>
        <begin position="168"/>
        <end position="190"/>
    </location>
</feature>
<dbReference type="STRING" id="1314783.A0A165R235"/>
<evidence type="ECO:0000313" key="3">
    <source>
        <dbReference type="EMBL" id="KZT70197.1"/>
    </source>
</evidence>
<evidence type="ECO:0000259" key="2">
    <source>
        <dbReference type="Pfam" id="PF20151"/>
    </source>
</evidence>
<keyword evidence="1" id="KW-0472">Membrane</keyword>
<evidence type="ECO:0000256" key="1">
    <source>
        <dbReference type="SAM" id="Phobius"/>
    </source>
</evidence>
<protein>
    <recommendedName>
        <fullName evidence="2">DUF6533 domain-containing protein</fullName>
    </recommendedName>
</protein>
<feature type="transmembrane region" description="Helical" evidence="1">
    <location>
        <begin position="12"/>
        <end position="31"/>
    </location>
</feature>
<dbReference type="Proteomes" id="UP000076727">
    <property type="component" value="Unassembled WGS sequence"/>
</dbReference>
<proteinExistence type="predicted"/>
<gene>
    <name evidence="3" type="ORF">DAEQUDRAFT_725830</name>
</gene>
<keyword evidence="4" id="KW-1185">Reference proteome</keyword>
<dbReference type="OrthoDB" id="2756573at2759"/>
<dbReference type="AlphaFoldDB" id="A0A165R235"/>
<organism evidence="3 4">
    <name type="scientific">Daedalea quercina L-15889</name>
    <dbReference type="NCBI Taxonomy" id="1314783"/>
    <lineage>
        <taxon>Eukaryota</taxon>
        <taxon>Fungi</taxon>
        <taxon>Dikarya</taxon>
        <taxon>Basidiomycota</taxon>
        <taxon>Agaricomycotina</taxon>
        <taxon>Agaricomycetes</taxon>
        <taxon>Polyporales</taxon>
        <taxon>Fomitopsis</taxon>
    </lineage>
</organism>
<accession>A0A165R235</accession>
<reference evidence="3 4" key="1">
    <citation type="journal article" date="2016" name="Mol. Biol. Evol.">
        <title>Comparative Genomics of Early-Diverging Mushroom-Forming Fungi Provides Insights into the Origins of Lignocellulose Decay Capabilities.</title>
        <authorList>
            <person name="Nagy L.G."/>
            <person name="Riley R."/>
            <person name="Tritt A."/>
            <person name="Adam C."/>
            <person name="Daum C."/>
            <person name="Floudas D."/>
            <person name="Sun H."/>
            <person name="Yadav J.S."/>
            <person name="Pangilinan J."/>
            <person name="Larsson K.H."/>
            <person name="Matsuura K."/>
            <person name="Barry K."/>
            <person name="Labutti K."/>
            <person name="Kuo R."/>
            <person name="Ohm R.A."/>
            <person name="Bhattacharya S.S."/>
            <person name="Shirouzu T."/>
            <person name="Yoshinaga Y."/>
            <person name="Martin F.M."/>
            <person name="Grigoriev I.V."/>
            <person name="Hibbett D.S."/>
        </authorList>
    </citation>
    <scope>NUCLEOTIDE SEQUENCE [LARGE SCALE GENOMIC DNA]</scope>
    <source>
        <strain evidence="3 4">L-15889</strain>
    </source>
</reference>
<feature type="transmembrane region" description="Helical" evidence="1">
    <location>
        <begin position="51"/>
        <end position="76"/>
    </location>
</feature>
<keyword evidence="1" id="KW-1133">Transmembrane helix</keyword>
<dbReference type="Pfam" id="PF20151">
    <property type="entry name" value="DUF6533"/>
    <property type="match status" value="1"/>
</dbReference>
<dbReference type="InterPro" id="IPR045340">
    <property type="entry name" value="DUF6533"/>
</dbReference>
<evidence type="ECO:0000313" key="4">
    <source>
        <dbReference type="Proteomes" id="UP000076727"/>
    </source>
</evidence>
<dbReference type="EMBL" id="KV429053">
    <property type="protein sequence ID" value="KZT70197.1"/>
    <property type="molecule type" value="Genomic_DNA"/>
</dbReference>
<feature type="domain" description="DUF6533" evidence="2">
    <location>
        <begin position="24"/>
        <end position="62"/>
    </location>
</feature>
<sequence length="337" mass="36618">MSSVTEEAIAGLEASFISNCILSVSCSFYVYERFLILGQEVEFVWRRKLSLVTVVYILMHISMCTSLGSAVALLVVTGCKSGFILAIVDISSSILFRWTIGVISALRVYAINGRAMGIPLTIIILFLMFTSYDFYNACSMFVLQVPPPVGCLILTSTRTDVQRGLKDASLVCAVIAEVLVLVPTWQATYGARKAARDSMRVPVSAMLLRDGTMYFGIIVSLFIINAVLELTVTEISLTGLTFALQAVCVSRLYLNLRHAARIPDIAHTGSSCTHEVSYFSRVVGSLDGTLVFASDGTADEDADSSFDSTLNVVESFEMRLVDVPVGMVNDTNSKTSP</sequence>
<feature type="transmembrane region" description="Helical" evidence="1">
    <location>
        <begin position="211"/>
        <end position="228"/>
    </location>
</feature>
<name>A0A165R235_9APHY</name>
<feature type="transmembrane region" description="Helical" evidence="1">
    <location>
        <begin position="115"/>
        <end position="135"/>
    </location>
</feature>